<reference evidence="1 2" key="2">
    <citation type="submission" date="2008-10" db="EMBL/GenBank/DDBJ databases">
        <authorList>
            <person name="Fulton L."/>
            <person name="Clifton S."/>
            <person name="Fulton B."/>
            <person name="Xu J."/>
            <person name="Minx P."/>
            <person name="Pepin K.H."/>
            <person name="Johnson M."/>
            <person name="Bhonagiri V."/>
            <person name="Nash W.E."/>
            <person name="Mardis E.R."/>
            <person name="Wilson R.K."/>
        </authorList>
    </citation>
    <scope>NUCLEOTIDE SEQUENCE [LARGE SCALE GENOMIC DNA]</scope>
    <source>
        <strain evidence="1 2">ATCC 29098</strain>
    </source>
</reference>
<accession>B6WXR3</accession>
<dbReference type="AlphaFoldDB" id="B6WXR3"/>
<evidence type="ECO:0000313" key="1">
    <source>
        <dbReference type="EMBL" id="EEB32271.1"/>
    </source>
</evidence>
<name>B6WXR3_9BACT</name>
<evidence type="ECO:0000313" key="2">
    <source>
        <dbReference type="Proteomes" id="UP000003676"/>
    </source>
</evidence>
<dbReference type="HOGENOM" id="CLU_1265252_0_0_7"/>
<organism evidence="1 2">
    <name type="scientific">Desulfovibrio piger ATCC 29098</name>
    <dbReference type="NCBI Taxonomy" id="411464"/>
    <lineage>
        <taxon>Bacteria</taxon>
        <taxon>Pseudomonadati</taxon>
        <taxon>Thermodesulfobacteriota</taxon>
        <taxon>Desulfovibrionia</taxon>
        <taxon>Desulfovibrionales</taxon>
        <taxon>Desulfovibrionaceae</taxon>
        <taxon>Desulfovibrio</taxon>
    </lineage>
</organism>
<dbReference type="OrthoDB" id="9901786at2"/>
<dbReference type="Proteomes" id="UP000003676">
    <property type="component" value="Unassembled WGS sequence"/>
</dbReference>
<reference evidence="1 2" key="1">
    <citation type="submission" date="2008-10" db="EMBL/GenBank/DDBJ databases">
        <title>Draft genome sequence of Desulvovibrio piger (ATCC 29098).</title>
        <authorList>
            <person name="Sudarsanam P."/>
            <person name="Ley R."/>
            <person name="Guruge J."/>
            <person name="Turnbaugh P.J."/>
            <person name="Mahowald M."/>
            <person name="Liep D."/>
            <person name="Gordon J."/>
        </authorList>
    </citation>
    <scope>NUCLEOTIDE SEQUENCE [LARGE SCALE GENOMIC DNA]</scope>
    <source>
        <strain evidence="1 2">ATCC 29098</strain>
    </source>
</reference>
<proteinExistence type="predicted"/>
<gene>
    <name evidence="1" type="ORF">DESPIG_02891</name>
</gene>
<dbReference type="EMBL" id="ABXU01000083">
    <property type="protein sequence ID" value="EEB32271.1"/>
    <property type="molecule type" value="Genomic_DNA"/>
</dbReference>
<comment type="caution">
    <text evidence="1">The sequence shown here is derived from an EMBL/GenBank/DDBJ whole genome shotgun (WGS) entry which is preliminary data.</text>
</comment>
<protein>
    <submittedName>
        <fullName evidence="1">Uncharacterized protein</fullName>
    </submittedName>
</protein>
<dbReference type="RefSeq" id="WP_006008894.1">
    <property type="nucleotide sequence ID" value="NZ_DS996360.1"/>
</dbReference>
<sequence length="218" mass="24674">MISEADLVKALHKGAYKATKDYLEWSGGTFLNECAGESYMVASMAQAVMKTSSPPPYLCLEYCLSTLKDDLSQPIIGRLPDHLRGSRRIDMAILNREKQLKFAIEAKCSTAWADNYGNDIERLIHLCRKLRKTSTAGALQACIFIASAYSYSTNGLEKAKKQLDKNISNWEKNISDISTYYQNNYRNIFIEFNVNKNFNIKEMSNVTKVSTSFCCIIK</sequence>